<keyword evidence="1" id="KW-0732">Signal</keyword>
<keyword evidence="3" id="KW-1185">Reference proteome</keyword>
<sequence length="78" mass="8782">MKGHRAPGRVLLLLLLTNDLIELTPQLFRLVSICLERRTSCRHSDLSRRSGGQQYSHISLNGDDVCGMTHSLYIFATV</sequence>
<gene>
    <name evidence="2" type="ORF">HERILL_LOCUS1521</name>
</gene>
<organism evidence="2 3">
    <name type="scientific">Hermetia illucens</name>
    <name type="common">Black soldier fly</name>
    <dbReference type="NCBI Taxonomy" id="343691"/>
    <lineage>
        <taxon>Eukaryota</taxon>
        <taxon>Metazoa</taxon>
        <taxon>Ecdysozoa</taxon>
        <taxon>Arthropoda</taxon>
        <taxon>Hexapoda</taxon>
        <taxon>Insecta</taxon>
        <taxon>Pterygota</taxon>
        <taxon>Neoptera</taxon>
        <taxon>Endopterygota</taxon>
        <taxon>Diptera</taxon>
        <taxon>Brachycera</taxon>
        <taxon>Stratiomyomorpha</taxon>
        <taxon>Stratiomyidae</taxon>
        <taxon>Hermetiinae</taxon>
        <taxon>Hermetia</taxon>
    </lineage>
</organism>
<evidence type="ECO:0000256" key="1">
    <source>
        <dbReference type="SAM" id="SignalP"/>
    </source>
</evidence>
<dbReference type="Proteomes" id="UP000594454">
    <property type="component" value="Chromosome 1"/>
</dbReference>
<dbReference type="EMBL" id="LR899009">
    <property type="protein sequence ID" value="CAD7078241.1"/>
    <property type="molecule type" value="Genomic_DNA"/>
</dbReference>
<evidence type="ECO:0000313" key="3">
    <source>
        <dbReference type="Proteomes" id="UP000594454"/>
    </source>
</evidence>
<reference evidence="2 3" key="1">
    <citation type="submission" date="2020-11" db="EMBL/GenBank/DDBJ databases">
        <authorList>
            <person name="Wallbank WR R."/>
            <person name="Pardo Diaz C."/>
            <person name="Kozak K."/>
            <person name="Martin S."/>
            <person name="Jiggins C."/>
            <person name="Moest M."/>
            <person name="Warren A I."/>
            <person name="Generalovic N T."/>
            <person name="Byers J.R.P. K."/>
            <person name="Montejo-Kovacevich G."/>
            <person name="Yen C E."/>
        </authorList>
    </citation>
    <scope>NUCLEOTIDE SEQUENCE [LARGE SCALE GENOMIC DNA]</scope>
</reference>
<protein>
    <recommendedName>
        <fullName evidence="4">Secreted protein</fullName>
    </recommendedName>
</protein>
<dbReference type="AlphaFoldDB" id="A0A7R8YMJ4"/>
<proteinExistence type="predicted"/>
<feature type="signal peptide" evidence="1">
    <location>
        <begin position="1"/>
        <end position="23"/>
    </location>
</feature>
<evidence type="ECO:0000313" key="2">
    <source>
        <dbReference type="EMBL" id="CAD7078241.1"/>
    </source>
</evidence>
<name>A0A7R8YMJ4_HERIL</name>
<dbReference type="InParanoid" id="A0A7R8YMJ4"/>
<evidence type="ECO:0008006" key="4">
    <source>
        <dbReference type="Google" id="ProtNLM"/>
    </source>
</evidence>
<accession>A0A7R8YMJ4</accession>
<feature type="chain" id="PRO_5030925761" description="Secreted protein" evidence="1">
    <location>
        <begin position="24"/>
        <end position="78"/>
    </location>
</feature>